<dbReference type="GO" id="GO:0006402">
    <property type="term" value="P:mRNA catabolic process"/>
    <property type="evidence" value="ECO:0007669"/>
    <property type="project" value="TreeGrafter"/>
</dbReference>
<comment type="function">
    <text evidence="7">3'-5' exoribonuclease that releases 5'-nucleoside monophosphates and is involved in maturation of structured RNAs.</text>
</comment>
<dbReference type="HAMAP" id="MF_01895">
    <property type="entry name" value="RNase_R"/>
    <property type="match status" value="1"/>
</dbReference>
<dbReference type="RefSeq" id="WP_099594651.1">
    <property type="nucleotide sequence ID" value="NZ_MDGM01000015.1"/>
</dbReference>
<dbReference type="PANTHER" id="PTHR23355:SF9">
    <property type="entry name" value="DIS3-LIKE EXONUCLEASE 2"/>
    <property type="match status" value="1"/>
</dbReference>
<keyword evidence="3 7" id="KW-0540">Nuclease</keyword>
<dbReference type="PROSITE" id="PS50126">
    <property type="entry name" value="S1"/>
    <property type="match status" value="1"/>
</dbReference>
<evidence type="ECO:0000256" key="1">
    <source>
        <dbReference type="ARBA" id="ARBA00001849"/>
    </source>
</evidence>
<dbReference type="InterPro" id="IPR003029">
    <property type="entry name" value="S1_domain"/>
</dbReference>
<dbReference type="GO" id="GO:0003723">
    <property type="term" value="F:RNA binding"/>
    <property type="evidence" value="ECO:0007669"/>
    <property type="project" value="UniProtKB-UniRule"/>
</dbReference>
<dbReference type="InterPro" id="IPR040476">
    <property type="entry name" value="CSD2"/>
</dbReference>
<protein>
    <recommendedName>
        <fullName evidence="7">Ribonuclease R</fullName>
        <shortName evidence="7">RNase R</shortName>
        <ecNumber evidence="7">3.1.13.1</ecNumber>
    </recommendedName>
</protein>
<dbReference type="Proteomes" id="UP000231516">
    <property type="component" value="Unassembled WGS sequence"/>
</dbReference>
<organism evidence="10 11">
    <name type="scientific">Paramylibacter kogurei</name>
    <dbReference type="NCBI Taxonomy" id="1889778"/>
    <lineage>
        <taxon>Bacteria</taxon>
        <taxon>Pseudomonadati</taxon>
        <taxon>Pseudomonadota</taxon>
        <taxon>Alphaproteobacteria</taxon>
        <taxon>Rhodobacterales</taxon>
        <taxon>Paracoccaceae</taxon>
        <taxon>Paramylibacter</taxon>
    </lineage>
</organism>
<gene>
    <name evidence="7" type="primary">rnr</name>
    <name evidence="10" type="ORF">BFP76_10115</name>
</gene>
<dbReference type="NCBIfam" id="TIGR00358">
    <property type="entry name" value="3_prime_RNase"/>
    <property type="match status" value="1"/>
</dbReference>
<evidence type="ECO:0000256" key="2">
    <source>
        <dbReference type="ARBA" id="ARBA00022490"/>
    </source>
</evidence>
<proteinExistence type="inferred from homology"/>
<dbReference type="GO" id="GO:0005829">
    <property type="term" value="C:cytosol"/>
    <property type="evidence" value="ECO:0007669"/>
    <property type="project" value="TreeGrafter"/>
</dbReference>
<feature type="compositionally biased region" description="Basic residues" evidence="8">
    <location>
        <begin position="720"/>
        <end position="753"/>
    </location>
</feature>
<evidence type="ECO:0000256" key="7">
    <source>
        <dbReference type="HAMAP-Rule" id="MF_01895"/>
    </source>
</evidence>
<dbReference type="EMBL" id="MDGM01000015">
    <property type="protein sequence ID" value="PIB22871.1"/>
    <property type="molecule type" value="Genomic_DNA"/>
</dbReference>
<dbReference type="Pfam" id="PF17876">
    <property type="entry name" value="CSD2"/>
    <property type="match status" value="1"/>
</dbReference>
<evidence type="ECO:0000256" key="8">
    <source>
        <dbReference type="SAM" id="MobiDB-lite"/>
    </source>
</evidence>
<feature type="region of interest" description="Disordered" evidence="8">
    <location>
        <begin position="710"/>
        <end position="753"/>
    </location>
</feature>
<keyword evidence="11" id="KW-1185">Reference proteome</keyword>
<reference evidence="10 11" key="1">
    <citation type="submission" date="2016-08" db="EMBL/GenBank/DDBJ databases">
        <title>Draft genome of Amylibacter sp. strain 4G11.</title>
        <authorList>
            <person name="Wong S.-K."/>
            <person name="Hamasaki K."/>
            <person name="Yoshizawa S."/>
        </authorList>
    </citation>
    <scope>NUCLEOTIDE SEQUENCE [LARGE SCALE GENOMIC DNA]</scope>
    <source>
        <strain evidence="10 11">4G11</strain>
    </source>
</reference>
<evidence type="ECO:0000256" key="6">
    <source>
        <dbReference type="ARBA" id="ARBA00022884"/>
    </source>
</evidence>
<dbReference type="CDD" id="cd04471">
    <property type="entry name" value="S1_RNase_R"/>
    <property type="match status" value="1"/>
</dbReference>
<evidence type="ECO:0000256" key="5">
    <source>
        <dbReference type="ARBA" id="ARBA00022839"/>
    </source>
</evidence>
<comment type="caution">
    <text evidence="10">The sequence shown here is derived from an EMBL/GenBank/DDBJ whole genome shotgun (WGS) entry which is preliminary data.</text>
</comment>
<dbReference type="InterPro" id="IPR004476">
    <property type="entry name" value="RNase_II/RNase_R"/>
</dbReference>
<keyword evidence="5 7" id="KW-0269">Exonuclease</keyword>
<evidence type="ECO:0000313" key="11">
    <source>
        <dbReference type="Proteomes" id="UP000231516"/>
    </source>
</evidence>
<keyword evidence="2 7" id="KW-0963">Cytoplasm</keyword>
<dbReference type="PANTHER" id="PTHR23355">
    <property type="entry name" value="RIBONUCLEASE"/>
    <property type="match status" value="1"/>
</dbReference>
<evidence type="ECO:0000313" key="10">
    <source>
        <dbReference type="EMBL" id="PIB22871.1"/>
    </source>
</evidence>
<dbReference type="Pfam" id="PF00773">
    <property type="entry name" value="RNB"/>
    <property type="match status" value="1"/>
</dbReference>
<dbReference type="SUPFAM" id="SSF50249">
    <property type="entry name" value="Nucleic acid-binding proteins"/>
    <property type="match status" value="2"/>
</dbReference>
<evidence type="ECO:0000259" key="9">
    <source>
        <dbReference type="PROSITE" id="PS50126"/>
    </source>
</evidence>
<comment type="catalytic activity">
    <reaction evidence="1 7">
        <text>Exonucleolytic cleavage in the 3'- to 5'-direction to yield nucleoside 5'-phosphates.</text>
        <dbReference type="EC" id="3.1.13.1"/>
    </reaction>
</comment>
<evidence type="ECO:0000256" key="4">
    <source>
        <dbReference type="ARBA" id="ARBA00022801"/>
    </source>
</evidence>
<dbReference type="GO" id="GO:0008859">
    <property type="term" value="F:exoribonuclease II activity"/>
    <property type="evidence" value="ECO:0007669"/>
    <property type="project" value="UniProtKB-UniRule"/>
</dbReference>
<sequence>MKKLPTKDEILNWIAENPTKTNKRDIGRAFGIKGAARIDLKRMLKELTAEGHLQKEKRTFHDPNGLPPVSVLRCLGADKDGDVWAEALEWNGDGDTPRIHILPSKDHSAPAKGQQVLCRLSPSTQEDVTYDARIIRKLSDGPELFIGIYRTGSEGGRIMPVDKKRDREWRVTEKDSNGAKDGELVEAQQSGPKGRMGLPSARIVERLGDPMAPKSISLIAIHQHEIPDHFPDDVVAEAENAQPVELGDRTDLRHLPLFTIDPSDARDHDDAICAAPDDDPKNEGGHIVWVAIADVAHYVRAGSPLDKEARNRGNSSYFPDRVVPMLPDALSGDLCSLHEGVDRACMAVRIVLDSKGEKLHHEFHRGLMRSPASLSYEQAQAAHEGRYDEATKPLAGPIADLFAAYASATKARNKRQPLNLDLPERKIVLSDEGVVLSVDFRARFDAHKLVEEFMVTANVCAAETLESKRTELLYRVHEEPSPEKLDALREVADAAGMTLAKGQVLKTQHINKLLEAAKDSEDAEVINMSVLRSMTQAYYAPVNFGHFGLNLKRYAHFTSPIRRYADLIVHRALVTAHGFGDDGLRPQDIEQLKETGEWISQTERRSMLAERDTTDRYLAAFLAERVGNEFTGRVSGIAKFGLFVKLDETGADGIIPLANLGREYWRYVERDGSLKGEDSGRVIQVGMPCKVSLVDATAVTGGLTLEMLELDGKPMPKGSSRTRGKTGKNGGRRKLVKAKSKSAKHRRKVKRSR</sequence>
<feature type="domain" description="S1 motif" evidence="9">
    <location>
        <begin position="627"/>
        <end position="708"/>
    </location>
</feature>
<dbReference type="OrthoDB" id="9764149at2"/>
<dbReference type="EC" id="3.1.13.1" evidence="7"/>
<dbReference type="AlphaFoldDB" id="A0A2G5K047"/>
<dbReference type="SMART" id="SM00316">
    <property type="entry name" value="S1"/>
    <property type="match status" value="1"/>
</dbReference>
<dbReference type="InterPro" id="IPR012340">
    <property type="entry name" value="NA-bd_OB-fold"/>
</dbReference>
<evidence type="ECO:0000256" key="3">
    <source>
        <dbReference type="ARBA" id="ARBA00022722"/>
    </source>
</evidence>
<comment type="similarity">
    <text evidence="7">Belongs to the RNR ribonuclease family. RNase R subfamily.</text>
</comment>
<keyword evidence="4 7" id="KW-0378">Hydrolase</keyword>
<dbReference type="Gene3D" id="2.40.50.140">
    <property type="entry name" value="Nucleic acid-binding proteins"/>
    <property type="match status" value="1"/>
</dbReference>
<name>A0A2G5K047_9RHOB</name>
<comment type="subcellular location">
    <subcellularLocation>
        <location evidence="7">Cytoplasm</location>
    </subcellularLocation>
</comment>
<dbReference type="PROSITE" id="PS01175">
    <property type="entry name" value="RIBONUCLEASE_II"/>
    <property type="match status" value="1"/>
</dbReference>
<dbReference type="InterPro" id="IPR050180">
    <property type="entry name" value="RNR_Ribonuclease"/>
</dbReference>
<dbReference type="NCBIfam" id="TIGR02063">
    <property type="entry name" value="RNase_R"/>
    <property type="match status" value="1"/>
</dbReference>
<keyword evidence="6 7" id="KW-0694">RNA-binding</keyword>
<dbReference type="InterPro" id="IPR001900">
    <property type="entry name" value="RNase_II/R"/>
</dbReference>
<dbReference type="InterPro" id="IPR022966">
    <property type="entry name" value="RNase_II/R_CS"/>
</dbReference>
<dbReference type="Pfam" id="PF00575">
    <property type="entry name" value="S1"/>
    <property type="match status" value="1"/>
</dbReference>
<dbReference type="SMART" id="SM00955">
    <property type="entry name" value="RNB"/>
    <property type="match status" value="1"/>
</dbReference>
<accession>A0A2G5K047</accession>
<dbReference type="InterPro" id="IPR011805">
    <property type="entry name" value="RNase_R"/>
</dbReference>